<evidence type="ECO:0000256" key="3">
    <source>
        <dbReference type="ARBA" id="ARBA00022475"/>
    </source>
</evidence>
<dbReference type="GO" id="GO:0015421">
    <property type="term" value="F:ABC-type oligopeptide transporter activity"/>
    <property type="evidence" value="ECO:0007669"/>
    <property type="project" value="TreeGrafter"/>
</dbReference>
<dbReference type="PANTHER" id="PTHR43394:SF1">
    <property type="entry name" value="ATP-BINDING CASSETTE SUB-FAMILY B MEMBER 10, MITOCHONDRIAL"/>
    <property type="match status" value="1"/>
</dbReference>
<evidence type="ECO:0000256" key="4">
    <source>
        <dbReference type="ARBA" id="ARBA00022692"/>
    </source>
</evidence>
<evidence type="ECO:0000313" key="12">
    <source>
        <dbReference type="EMBL" id="KJN28553.1"/>
    </source>
</evidence>
<feature type="transmembrane region" description="Helical" evidence="9">
    <location>
        <begin position="138"/>
        <end position="161"/>
    </location>
</feature>
<dbReference type="SUPFAM" id="SSF52540">
    <property type="entry name" value="P-loop containing nucleoside triphosphate hydrolases"/>
    <property type="match status" value="1"/>
</dbReference>
<reference evidence="13 15" key="2">
    <citation type="submission" date="2021-06" db="EMBL/GenBank/DDBJ databases">
        <authorList>
            <person name="Stanton E."/>
        </authorList>
    </citation>
    <scope>NUCLEOTIDE SEQUENCE [LARGE SCALE GENOMIC DNA]</scope>
    <source>
        <strain evidence="13 15">2021EL-00146</strain>
    </source>
</reference>
<evidence type="ECO:0000256" key="7">
    <source>
        <dbReference type="ARBA" id="ARBA00022989"/>
    </source>
</evidence>
<dbReference type="SUPFAM" id="SSF90123">
    <property type="entry name" value="ABC transporter transmembrane region"/>
    <property type="match status" value="1"/>
</dbReference>
<dbReference type="InterPro" id="IPR039421">
    <property type="entry name" value="Type_1_exporter"/>
</dbReference>
<protein>
    <submittedName>
        <fullName evidence="12">Multidrug ABC transporter ATP-binding protein</fullName>
    </submittedName>
    <submittedName>
        <fullName evidence="13">SmdB family multidrug efflux ABC transporter permease/ATP-binding protein</fullName>
    </submittedName>
</protein>
<dbReference type="FunFam" id="3.40.50.300:FF:000221">
    <property type="entry name" value="Multidrug ABC transporter ATP-binding protein"/>
    <property type="match status" value="1"/>
</dbReference>
<accession>A0A0F1B3I3</accession>
<feature type="domain" description="ABC transmembrane type-1" evidence="11">
    <location>
        <begin position="27"/>
        <end position="310"/>
    </location>
</feature>
<feature type="domain" description="ABC transporter" evidence="10">
    <location>
        <begin position="341"/>
        <end position="574"/>
    </location>
</feature>
<keyword evidence="7 9" id="KW-1133">Transmembrane helix</keyword>
<dbReference type="EMBL" id="JZYX01000013">
    <property type="protein sequence ID" value="KJN28553.1"/>
    <property type="molecule type" value="Genomic_DNA"/>
</dbReference>
<dbReference type="FunFam" id="1.20.1560.10:FF:000023">
    <property type="entry name" value="Multidrug ABC transporter ATP-binding protein"/>
    <property type="match status" value="1"/>
</dbReference>
<dbReference type="GO" id="GO:0005886">
    <property type="term" value="C:plasma membrane"/>
    <property type="evidence" value="ECO:0007669"/>
    <property type="project" value="UniProtKB-SubCell"/>
</dbReference>
<dbReference type="InterPro" id="IPR003593">
    <property type="entry name" value="AAA+_ATPase"/>
</dbReference>
<dbReference type="Pfam" id="PF00664">
    <property type="entry name" value="ABC_membrane"/>
    <property type="match status" value="1"/>
</dbReference>
<gene>
    <name evidence="13" type="ORF">KQV47_11320</name>
    <name evidence="12" type="ORF">SS37_08120</name>
</gene>
<dbReference type="Proteomes" id="UP000033352">
    <property type="component" value="Unassembled WGS sequence"/>
</dbReference>
<keyword evidence="4 9" id="KW-0812">Transmembrane</keyword>
<dbReference type="GO" id="GO:0016887">
    <property type="term" value="F:ATP hydrolysis activity"/>
    <property type="evidence" value="ECO:0007669"/>
    <property type="project" value="InterPro"/>
</dbReference>
<evidence type="ECO:0000256" key="2">
    <source>
        <dbReference type="ARBA" id="ARBA00022448"/>
    </source>
</evidence>
<dbReference type="AlphaFoldDB" id="A0A0F1B3I3"/>
<keyword evidence="2" id="KW-0813">Transport</keyword>
<keyword evidence="3" id="KW-1003">Cell membrane</keyword>
<dbReference type="SMART" id="SM00382">
    <property type="entry name" value="AAA"/>
    <property type="match status" value="1"/>
</dbReference>
<evidence type="ECO:0000256" key="5">
    <source>
        <dbReference type="ARBA" id="ARBA00022741"/>
    </source>
</evidence>
<dbReference type="InterPro" id="IPR027417">
    <property type="entry name" value="P-loop_NTPase"/>
</dbReference>
<keyword evidence="6 12" id="KW-0067">ATP-binding</keyword>
<dbReference type="GO" id="GO:0005524">
    <property type="term" value="F:ATP binding"/>
    <property type="evidence" value="ECO:0007669"/>
    <property type="project" value="UniProtKB-KW"/>
</dbReference>
<dbReference type="Pfam" id="PF00005">
    <property type="entry name" value="ABC_tran"/>
    <property type="match status" value="1"/>
</dbReference>
<dbReference type="PROSITE" id="PS50929">
    <property type="entry name" value="ABC_TM1F"/>
    <property type="match status" value="1"/>
</dbReference>
<dbReference type="Gene3D" id="1.20.1560.10">
    <property type="entry name" value="ABC transporter type 1, transmembrane domain"/>
    <property type="match status" value="1"/>
</dbReference>
<dbReference type="RefSeq" id="WP_045285230.1">
    <property type="nucleotide sequence ID" value="NZ_JAHLTI010000007.1"/>
</dbReference>
<feature type="transmembrane region" description="Helical" evidence="9">
    <location>
        <begin position="62"/>
        <end position="81"/>
    </location>
</feature>
<organism evidence="12 14">
    <name type="scientific">Enterobacter sichuanensis</name>
    <dbReference type="NCBI Taxonomy" id="2071710"/>
    <lineage>
        <taxon>Bacteria</taxon>
        <taxon>Pseudomonadati</taxon>
        <taxon>Pseudomonadota</taxon>
        <taxon>Gammaproteobacteria</taxon>
        <taxon>Enterobacterales</taxon>
        <taxon>Enterobacteriaceae</taxon>
        <taxon>Enterobacter</taxon>
        <taxon>Enterobacter cloacae complex</taxon>
    </lineage>
</organism>
<keyword evidence="8 9" id="KW-0472">Membrane</keyword>
<evidence type="ECO:0000256" key="1">
    <source>
        <dbReference type="ARBA" id="ARBA00004651"/>
    </source>
</evidence>
<evidence type="ECO:0000313" key="14">
    <source>
        <dbReference type="Proteomes" id="UP000033352"/>
    </source>
</evidence>
<evidence type="ECO:0000256" key="8">
    <source>
        <dbReference type="ARBA" id="ARBA00023136"/>
    </source>
</evidence>
<keyword evidence="15" id="KW-1185">Reference proteome</keyword>
<evidence type="ECO:0000313" key="13">
    <source>
        <dbReference type="EMBL" id="MBU5924778.1"/>
    </source>
</evidence>
<dbReference type="InterPro" id="IPR011527">
    <property type="entry name" value="ABC1_TM_dom"/>
</dbReference>
<dbReference type="InterPro" id="IPR017871">
    <property type="entry name" value="ABC_transporter-like_CS"/>
</dbReference>
<comment type="caution">
    <text evidence="12">The sequence shown here is derived from an EMBL/GenBank/DDBJ whole genome shotgun (WGS) entry which is preliminary data.</text>
</comment>
<evidence type="ECO:0000256" key="9">
    <source>
        <dbReference type="SAM" id="Phobius"/>
    </source>
</evidence>
<evidence type="ECO:0000313" key="15">
    <source>
        <dbReference type="Proteomes" id="UP000787201"/>
    </source>
</evidence>
<dbReference type="Gene3D" id="3.40.50.300">
    <property type="entry name" value="P-loop containing nucleotide triphosphate hydrolases"/>
    <property type="match status" value="1"/>
</dbReference>
<reference evidence="12 14" key="1">
    <citation type="submission" date="2015-03" db="EMBL/GenBank/DDBJ databases">
        <authorList>
            <person name="McCorrison J."/>
            <person name="Sanka R."/>
            <person name="Adams M."/>
            <person name="Brinkac L."/>
            <person name="Nierman W."/>
            <person name="Sutton G."/>
            <person name="Nelson K."/>
            <person name="Kiedrowski L."/>
            <person name="Guerrero D."/>
            <person name="Bonomo R."/>
        </authorList>
    </citation>
    <scope>NUCLEOTIDE SEQUENCE [LARGE SCALE GENOMIC DNA]</scope>
    <source>
        <strain evidence="12 14">35699</strain>
    </source>
</reference>
<feature type="transmembrane region" description="Helical" evidence="9">
    <location>
        <begin position="250"/>
        <end position="273"/>
    </location>
</feature>
<dbReference type="Proteomes" id="UP000787201">
    <property type="component" value="Unassembled WGS sequence"/>
</dbReference>
<comment type="subcellular location">
    <subcellularLocation>
        <location evidence="1">Cell membrane</location>
        <topology evidence="1">Multi-pass membrane protein</topology>
    </subcellularLocation>
</comment>
<sequence>MRKLGTMWPTLKRLLAYGSPWRKPLSVAVLLLWIAAVAEVSGPLLISYFIDNMVAKSYLPLGLVAGLGVAYVGLQLAAAGLHYAQSLLFNRAAVGVVQQLRTDVMDAALRQPLSEFDIQPVGQVISRVTNDTEVIRDLYVTVVATVLRSAALIGAMLVAMFSLDWRMALVAITIFPAVLIVMVIYQRYSTPIVRRVRTYLADINDGFNEVINGMSVIQQFRQQARFGERMGEASRSHYMARMQTLRLDGFLLRPLLSLFSALVLCGLLMLFGLTTQGTIEVGVLYAFISYLGRLNEPLIELTTQQSMLQQAVVAGERVFELMDRPRQTYGNDDRPLQSGAIAFDNVSFAYRDDQLVLQDISLAVPSRGFVALVGHTGSGKSTLASLLMGYYPVSRGEIRLDGRPLASLSHTVLRKGVAMVQQDPVVLADTFYANVTLGRDYTEEQVWDVLEKVQLAALARGFSDGIRTKLGEQGNNLSVGQKQLLALARVLIETPQILILDEATASIDSGTEQAIQQALAAVRDHTTLVVIAHRLSTIVDADTILVLHRGHAVERGTHRELLEAKGRYWQMYQLQLAGEELAASVRDEESLSA</sequence>
<dbReference type="NCBIfam" id="NF008056">
    <property type="entry name" value="PRK10790.1"/>
    <property type="match status" value="1"/>
</dbReference>
<dbReference type="CDD" id="cd18544">
    <property type="entry name" value="ABC_6TM_TmrA_like"/>
    <property type="match status" value="1"/>
</dbReference>
<dbReference type="PATRIC" id="fig|1619248.3.peg.647"/>
<evidence type="ECO:0000256" key="6">
    <source>
        <dbReference type="ARBA" id="ARBA00022840"/>
    </source>
</evidence>
<dbReference type="PANTHER" id="PTHR43394">
    <property type="entry name" value="ATP-DEPENDENT PERMEASE MDL1, MITOCHONDRIAL"/>
    <property type="match status" value="1"/>
</dbReference>
<dbReference type="InterPro" id="IPR003439">
    <property type="entry name" value="ABC_transporter-like_ATP-bd"/>
</dbReference>
<keyword evidence="5" id="KW-0547">Nucleotide-binding</keyword>
<dbReference type="PROSITE" id="PS00211">
    <property type="entry name" value="ABC_TRANSPORTER_1"/>
    <property type="match status" value="1"/>
</dbReference>
<evidence type="ECO:0000259" key="10">
    <source>
        <dbReference type="PROSITE" id="PS50893"/>
    </source>
</evidence>
<dbReference type="InterPro" id="IPR036640">
    <property type="entry name" value="ABC1_TM_sf"/>
</dbReference>
<dbReference type="EMBL" id="JAHLTI010000007">
    <property type="protein sequence ID" value="MBU5924778.1"/>
    <property type="molecule type" value="Genomic_DNA"/>
</dbReference>
<proteinExistence type="predicted"/>
<name>A0A0F1B3I3_9ENTR</name>
<feature type="transmembrane region" description="Helical" evidence="9">
    <location>
        <begin position="167"/>
        <end position="185"/>
    </location>
</feature>
<dbReference type="OrthoDB" id="9806127at2"/>
<evidence type="ECO:0000259" key="11">
    <source>
        <dbReference type="PROSITE" id="PS50929"/>
    </source>
</evidence>
<dbReference type="PROSITE" id="PS50893">
    <property type="entry name" value="ABC_TRANSPORTER_2"/>
    <property type="match status" value="1"/>
</dbReference>